<evidence type="ECO:0000256" key="1">
    <source>
        <dbReference type="SAM" id="Phobius"/>
    </source>
</evidence>
<name>A0A5S5C8H1_9BACL</name>
<accession>A0A5S5C8H1</accession>
<protein>
    <submittedName>
        <fullName evidence="2">Uncharacterized protein</fullName>
    </submittedName>
</protein>
<keyword evidence="1" id="KW-0472">Membrane</keyword>
<gene>
    <name evidence="2" type="ORF">BCM02_105445</name>
</gene>
<dbReference type="OrthoDB" id="2554660at2"/>
<reference evidence="2 3" key="1">
    <citation type="submission" date="2019-07" db="EMBL/GenBank/DDBJ databases">
        <title>Genomic Encyclopedia of Type Strains, Phase III (KMG-III): the genomes of soil and plant-associated and newly described type strains.</title>
        <authorList>
            <person name="Whitman W."/>
        </authorList>
    </citation>
    <scope>NUCLEOTIDE SEQUENCE [LARGE SCALE GENOMIC DNA]</scope>
    <source>
        <strain evidence="2 3">BL24</strain>
    </source>
</reference>
<evidence type="ECO:0000313" key="2">
    <source>
        <dbReference type="EMBL" id="TYP74898.1"/>
    </source>
</evidence>
<keyword evidence="1" id="KW-0812">Transmembrane</keyword>
<keyword evidence="3" id="KW-1185">Reference proteome</keyword>
<dbReference type="RefSeq" id="WP_148930112.1">
    <property type="nucleotide sequence ID" value="NZ_VNHS01000005.1"/>
</dbReference>
<comment type="caution">
    <text evidence="2">The sequence shown here is derived from an EMBL/GenBank/DDBJ whole genome shotgun (WGS) entry which is preliminary data.</text>
</comment>
<evidence type="ECO:0000313" key="3">
    <source>
        <dbReference type="Proteomes" id="UP000323257"/>
    </source>
</evidence>
<feature type="transmembrane region" description="Helical" evidence="1">
    <location>
        <begin position="18"/>
        <end position="42"/>
    </location>
</feature>
<keyword evidence="1" id="KW-1133">Transmembrane helix</keyword>
<proteinExistence type="predicted"/>
<organism evidence="2 3">
    <name type="scientific">Paenibacillus methanolicus</name>
    <dbReference type="NCBI Taxonomy" id="582686"/>
    <lineage>
        <taxon>Bacteria</taxon>
        <taxon>Bacillati</taxon>
        <taxon>Bacillota</taxon>
        <taxon>Bacilli</taxon>
        <taxon>Bacillales</taxon>
        <taxon>Paenibacillaceae</taxon>
        <taxon>Paenibacillus</taxon>
    </lineage>
</organism>
<dbReference type="Proteomes" id="UP000323257">
    <property type="component" value="Unassembled WGS sequence"/>
</dbReference>
<sequence>MQGPEEESRRGVSGKKTVAVLIGAVGGFLALLVAVPVVWLLFQASSLFAALSGEDEQSNWARETREVFVTGLSEDIGVLYGPDRTAISGLTRGEGQSLTTFEFETDDPSGIRPYQTYAVTLASNGEREDLLDWKPAEVMEGRAVPDFRLYRAEAPPDGGRKLEQAELILSTRDDESYRWNGRELEIDQRALPAIAGSAEQVYRLDIGGGPTYYFELGYATNETGGSPDRLHVRPSTAKAPFILVYSAHEGMEQVIGQLAGE</sequence>
<dbReference type="EMBL" id="VNHS01000005">
    <property type="protein sequence ID" value="TYP74898.1"/>
    <property type="molecule type" value="Genomic_DNA"/>
</dbReference>
<dbReference type="AlphaFoldDB" id="A0A5S5C8H1"/>